<dbReference type="Proteomes" id="UP000294257">
    <property type="component" value="Unassembled WGS sequence"/>
</dbReference>
<evidence type="ECO:0000256" key="1">
    <source>
        <dbReference type="SAM" id="SignalP"/>
    </source>
</evidence>
<comment type="caution">
    <text evidence="2">The sequence shown here is derived from an EMBL/GenBank/DDBJ whole genome shotgun (WGS) entry which is preliminary data.</text>
</comment>
<evidence type="ECO:0000313" key="2">
    <source>
        <dbReference type="EMBL" id="RZS34021.1"/>
    </source>
</evidence>
<accession>A0A4Q7KGN0</accession>
<dbReference type="AlphaFoldDB" id="A0A4Q7KGN0"/>
<protein>
    <recommendedName>
        <fullName evidence="4">Lipoprotein LprG</fullName>
    </recommendedName>
</protein>
<dbReference type="RefSeq" id="WP_130347348.1">
    <property type="nucleotide sequence ID" value="NZ_SGWQ01000010.1"/>
</dbReference>
<keyword evidence="3" id="KW-1185">Reference proteome</keyword>
<feature type="signal peptide" evidence="1">
    <location>
        <begin position="1"/>
        <end position="20"/>
    </location>
</feature>
<dbReference type="InterPro" id="IPR029046">
    <property type="entry name" value="LolA/LolB/LppX"/>
</dbReference>
<sequence>MATRAIAIAVLLTAAFGLTACGTEEPGHRPIDAKAVADLVDRQTASRRTVHVRAVVAVGPVFGRWEGVVRTGPGGGADIRYTTERTRQRYVVLGDTVYTELDEVERALRRIDRPWRKVTEHSTDSLDRSAFDTARKTMAAVDVGRLTGRIRAGTVTRSTSEPLDGRPATHHTIEVPDTVVYELWVDGDGLPLRLVRGEDPKATPALGITITFSGWGEPVTVEAPPAAGVSGP</sequence>
<dbReference type="SUPFAM" id="SSF89392">
    <property type="entry name" value="Prokaryotic lipoproteins and lipoprotein localization factors"/>
    <property type="match status" value="1"/>
</dbReference>
<evidence type="ECO:0000313" key="3">
    <source>
        <dbReference type="Proteomes" id="UP000294257"/>
    </source>
</evidence>
<name>A0A4Q7KGN0_9PSEU</name>
<dbReference type="OrthoDB" id="3701142at2"/>
<dbReference type="EMBL" id="SGWQ01000010">
    <property type="protein sequence ID" value="RZS34021.1"/>
    <property type="molecule type" value="Genomic_DNA"/>
</dbReference>
<proteinExistence type="predicted"/>
<dbReference type="Gene3D" id="2.50.20.20">
    <property type="match status" value="1"/>
</dbReference>
<reference evidence="2 3" key="1">
    <citation type="submission" date="2019-02" db="EMBL/GenBank/DDBJ databases">
        <title>Genomic Encyclopedia of Type Strains, Phase IV (KMG-IV): sequencing the most valuable type-strain genomes for metagenomic binning, comparative biology and taxonomic classification.</title>
        <authorList>
            <person name="Goeker M."/>
        </authorList>
    </citation>
    <scope>NUCLEOTIDE SEQUENCE [LARGE SCALE GENOMIC DNA]</scope>
    <source>
        <strain evidence="2 3">DSM 101727</strain>
    </source>
</reference>
<gene>
    <name evidence="2" type="ORF">EV193_110171</name>
</gene>
<organism evidence="2 3">
    <name type="scientific">Herbihabitans rhizosphaerae</name>
    <dbReference type="NCBI Taxonomy" id="1872711"/>
    <lineage>
        <taxon>Bacteria</taxon>
        <taxon>Bacillati</taxon>
        <taxon>Actinomycetota</taxon>
        <taxon>Actinomycetes</taxon>
        <taxon>Pseudonocardiales</taxon>
        <taxon>Pseudonocardiaceae</taxon>
        <taxon>Herbihabitans</taxon>
    </lineage>
</organism>
<dbReference type="PROSITE" id="PS51257">
    <property type="entry name" value="PROKAR_LIPOPROTEIN"/>
    <property type="match status" value="1"/>
</dbReference>
<feature type="chain" id="PRO_5038459751" description="Lipoprotein LprG" evidence="1">
    <location>
        <begin position="21"/>
        <end position="232"/>
    </location>
</feature>
<evidence type="ECO:0008006" key="4">
    <source>
        <dbReference type="Google" id="ProtNLM"/>
    </source>
</evidence>
<keyword evidence="1" id="KW-0732">Signal</keyword>